<accession>A0A6P8PWH9</accession>
<keyword evidence="2" id="KW-1185">Reference proteome</keyword>
<sequence>MKKNTCALYTRSKSASDEALHTKTEEEGTLQGMEPFLVRRLSYRNVQLPPLAFRQSEQADWDKKPETTESIPRPTSLPLRIPPLIAITCAESSSGFSGDYAQPAKLLAIQPLSSAQQ</sequence>
<dbReference type="GeneID" id="117354000"/>
<organism evidence="2 3">
    <name type="scientific">Geotrypetes seraphini</name>
    <name type="common">Gaboon caecilian</name>
    <name type="synonym">Caecilia seraphini</name>
    <dbReference type="NCBI Taxonomy" id="260995"/>
    <lineage>
        <taxon>Eukaryota</taxon>
        <taxon>Metazoa</taxon>
        <taxon>Chordata</taxon>
        <taxon>Craniata</taxon>
        <taxon>Vertebrata</taxon>
        <taxon>Euteleostomi</taxon>
        <taxon>Amphibia</taxon>
        <taxon>Gymnophiona</taxon>
        <taxon>Geotrypetes</taxon>
    </lineage>
</organism>
<evidence type="ECO:0000256" key="1">
    <source>
        <dbReference type="SAM" id="MobiDB-lite"/>
    </source>
</evidence>
<dbReference type="InParanoid" id="A0A6P8PWH9"/>
<feature type="region of interest" description="Disordered" evidence="1">
    <location>
        <begin position="1"/>
        <end position="27"/>
    </location>
</feature>
<proteinExistence type="predicted"/>
<evidence type="ECO:0000313" key="2">
    <source>
        <dbReference type="Proteomes" id="UP000515159"/>
    </source>
</evidence>
<reference evidence="3" key="1">
    <citation type="submission" date="2025-08" db="UniProtKB">
        <authorList>
            <consortium name="RefSeq"/>
        </authorList>
    </citation>
    <scope>IDENTIFICATION</scope>
</reference>
<feature type="region of interest" description="Disordered" evidence="1">
    <location>
        <begin position="54"/>
        <end position="77"/>
    </location>
</feature>
<dbReference type="AlphaFoldDB" id="A0A6P8PWH9"/>
<protein>
    <submittedName>
        <fullName evidence="3">cAMP-specific 3',5'-cyclic phosphodiesterase 4D-like isoform X1</fullName>
    </submittedName>
</protein>
<evidence type="ECO:0000313" key="3">
    <source>
        <dbReference type="RefSeq" id="XP_033786585.1"/>
    </source>
</evidence>
<name>A0A6P8PWH9_GEOSA</name>
<dbReference type="RefSeq" id="XP_033786585.1">
    <property type="nucleotide sequence ID" value="XM_033930694.1"/>
</dbReference>
<dbReference type="Proteomes" id="UP000515159">
    <property type="component" value="Chromosome 1"/>
</dbReference>
<gene>
    <name evidence="3" type="primary">LOC117354000</name>
</gene>
<feature type="compositionally biased region" description="Basic and acidic residues" evidence="1">
    <location>
        <begin position="14"/>
        <end position="26"/>
    </location>
</feature>
<dbReference type="OrthoDB" id="9624097at2759"/>
<dbReference type="KEGG" id="gsh:117354000"/>